<organism evidence="1 2">
    <name type="scientific">Mycena pura</name>
    <dbReference type="NCBI Taxonomy" id="153505"/>
    <lineage>
        <taxon>Eukaryota</taxon>
        <taxon>Fungi</taxon>
        <taxon>Dikarya</taxon>
        <taxon>Basidiomycota</taxon>
        <taxon>Agaricomycotina</taxon>
        <taxon>Agaricomycetes</taxon>
        <taxon>Agaricomycetidae</taxon>
        <taxon>Agaricales</taxon>
        <taxon>Marasmiineae</taxon>
        <taxon>Mycenaceae</taxon>
        <taxon>Mycena</taxon>
    </lineage>
</organism>
<evidence type="ECO:0000313" key="2">
    <source>
        <dbReference type="Proteomes" id="UP001219525"/>
    </source>
</evidence>
<accession>A0AAD6VNS6</accession>
<proteinExistence type="predicted"/>
<dbReference type="AlphaFoldDB" id="A0AAD6VNS6"/>
<reference evidence="1" key="1">
    <citation type="submission" date="2023-03" db="EMBL/GenBank/DDBJ databases">
        <title>Massive genome expansion in bonnet fungi (Mycena s.s.) driven by repeated elements and novel gene families across ecological guilds.</title>
        <authorList>
            <consortium name="Lawrence Berkeley National Laboratory"/>
            <person name="Harder C.B."/>
            <person name="Miyauchi S."/>
            <person name="Viragh M."/>
            <person name="Kuo A."/>
            <person name="Thoen E."/>
            <person name="Andreopoulos B."/>
            <person name="Lu D."/>
            <person name="Skrede I."/>
            <person name="Drula E."/>
            <person name="Henrissat B."/>
            <person name="Morin E."/>
            <person name="Kohler A."/>
            <person name="Barry K."/>
            <person name="LaButti K."/>
            <person name="Morin E."/>
            <person name="Salamov A."/>
            <person name="Lipzen A."/>
            <person name="Mereny Z."/>
            <person name="Hegedus B."/>
            <person name="Baldrian P."/>
            <person name="Stursova M."/>
            <person name="Weitz H."/>
            <person name="Taylor A."/>
            <person name="Grigoriev I.V."/>
            <person name="Nagy L.G."/>
            <person name="Martin F."/>
            <person name="Kauserud H."/>
        </authorList>
    </citation>
    <scope>NUCLEOTIDE SEQUENCE</scope>
    <source>
        <strain evidence="1">9144</strain>
    </source>
</reference>
<comment type="caution">
    <text evidence="1">The sequence shown here is derived from an EMBL/GenBank/DDBJ whole genome shotgun (WGS) entry which is preliminary data.</text>
</comment>
<keyword evidence="2" id="KW-1185">Reference proteome</keyword>
<gene>
    <name evidence="1" type="ORF">GGX14DRAFT_595085</name>
</gene>
<sequence length="155" mass="17851">MFSTEGNIERCWLAQANHFLSEHPSQEHFLTAEVEFDVTIWYPTDDIGLRGTFMAGAPMDDIYLFLFDPCVDVQNGLVSVEIPSVQDAYYWSFWPDGREPLPAELLDEIMPPQVLLDVSIVGKRWSQKDYELIRDITRAKGLDQDPCECRKEVGY</sequence>
<name>A0AAD6VNS6_9AGAR</name>
<dbReference type="EMBL" id="JARJCW010000012">
    <property type="protein sequence ID" value="KAJ7218499.1"/>
    <property type="molecule type" value="Genomic_DNA"/>
</dbReference>
<evidence type="ECO:0000313" key="1">
    <source>
        <dbReference type="EMBL" id="KAJ7218499.1"/>
    </source>
</evidence>
<dbReference type="Proteomes" id="UP001219525">
    <property type="component" value="Unassembled WGS sequence"/>
</dbReference>
<protein>
    <submittedName>
        <fullName evidence="1">Uncharacterized protein</fullName>
    </submittedName>
</protein>